<dbReference type="Pfam" id="PF02779">
    <property type="entry name" value="Transket_pyr"/>
    <property type="match status" value="1"/>
</dbReference>
<dbReference type="EMBL" id="JAQLWV010000015">
    <property type="protein sequence ID" value="MDB7933610.1"/>
    <property type="molecule type" value="Genomic_DNA"/>
</dbReference>
<keyword evidence="3" id="KW-0786">Thiamine pyrophosphate</keyword>
<evidence type="ECO:0000313" key="5">
    <source>
        <dbReference type="EMBL" id="MDB7933610.1"/>
    </source>
</evidence>
<dbReference type="InterPro" id="IPR029061">
    <property type="entry name" value="THDP-binding"/>
</dbReference>
<dbReference type="Gene3D" id="3.40.50.970">
    <property type="match status" value="1"/>
</dbReference>
<dbReference type="Pfam" id="PF02780">
    <property type="entry name" value="Transketolase_C"/>
    <property type="match status" value="1"/>
</dbReference>
<name>A0AAW6CKX5_FLAPL</name>
<comment type="cofactor">
    <cofactor evidence="1">
        <name>thiamine diphosphate</name>
        <dbReference type="ChEBI" id="CHEBI:58937"/>
    </cofactor>
</comment>
<dbReference type="SUPFAM" id="SSF52518">
    <property type="entry name" value="Thiamin diphosphate-binding fold (THDP-binding)"/>
    <property type="match status" value="1"/>
</dbReference>
<dbReference type="InterPro" id="IPR051157">
    <property type="entry name" value="PDH/Transketolase"/>
</dbReference>
<feature type="domain" description="Transketolase-like pyrimidine-binding" evidence="4">
    <location>
        <begin position="14"/>
        <end position="180"/>
    </location>
</feature>
<dbReference type="FunFam" id="3.40.50.970:FF:000129">
    <property type="entry name" value="Transketolase"/>
    <property type="match status" value="1"/>
</dbReference>
<evidence type="ECO:0000256" key="1">
    <source>
        <dbReference type="ARBA" id="ARBA00001964"/>
    </source>
</evidence>
<organism evidence="5 6">
    <name type="scientific">Flavonifractor plautii</name>
    <name type="common">Fusobacterium plautii</name>
    <dbReference type="NCBI Taxonomy" id="292800"/>
    <lineage>
        <taxon>Bacteria</taxon>
        <taxon>Bacillati</taxon>
        <taxon>Bacillota</taxon>
        <taxon>Clostridia</taxon>
        <taxon>Eubacteriales</taxon>
        <taxon>Oscillospiraceae</taxon>
        <taxon>Flavonifractor</taxon>
    </lineage>
</organism>
<proteinExistence type="inferred from homology"/>
<accession>A0AAW6CKX5</accession>
<dbReference type="InterPro" id="IPR005475">
    <property type="entry name" value="Transketolase-like_Pyr-bd"/>
</dbReference>
<dbReference type="SUPFAM" id="SSF52922">
    <property type="entry name" value="TK C-terminal domain-like"/>
    <property type="match status" value="1"/>
</dbReference>
<gene>
    <name evidence="5" type="ORF">PNE06_11045</name>
</gene>
<evidence type="ECO:0000313" key="6">
    <source>
        <dbReference type="Proteomes" id="UP001211173"/>
    </source>
</evidence>
<sequence length="344" mass="37530">MSYRICETLETEKQAMRDVYCQTMIDLANQNDRIVVMDADLMNSVGTVPFGEAHPERTVNCGIQEANMIGVAAGMSAVGMVPYCHTFGCFATRRCLDQIFVSAAFAKANIRIIGSDPGITAAMNGATHMPFEDMGSLRDIPGVTIIEPTDSIMLDNVIRQLERANGVYYVRLSRKNAVQIYQPGSTFEIGKAAELRPGTDVTLMATGVCVAEALKAADQLAREGISAAVVNVFTLKPIDRDAVEHYARSTGAIVTAENHSIYNGLGSAVAEVVAETCPVPLERVGVLDRFGQVGTVDYLREIYQLDAKTIYEKARKAIARKNQYSKFVGGNLYETHQFRIPEGI</sequence>
<dbReference type="CDD" id="cd07033">
    <property type="entry name" value="TPP_PYR_DXS_TK_like"/>
    <property type="match status" value="1"/>
</dbReference>
<dbReference type="InterPro" id="IPR009014">
    <property type="entry name" value="Transketo_C/PFOR_II"/>
</dbReference>
<dbReference type="AlphaFoldDB" id="A0AAW6CKX5"/>
<evidence type="ECO:0000256" key="2">
    <source>
        <dbReference type="ARBA" id="ARBA00007131"/>
    </source>
</evidence>
<evidence type="ECO:0000256" key="3">
    <source>
        <dbReference type="ARBA" id="ARBA00023052"/>
    </source>
</evidence>
<dbReference type="Gene3D" id="3.40.50.920">
    <property type="match status" value="1"/>
</dbReference>
<reference evidence="5" key="1">
    <citation type="submission" date="2023-01" db="EMBL/GenBank/DDBJ databases">
        <title>Human gut microbiome strain richness.</title>
        <authorList>
            <person name="Chen-Liaw A."/>
        </authorList>
    </citation>
    <scope>NUCLEOTIDE SEQUENCE</scope>
    <source>
        <strain evidence="5">1001287st1_F4_1001285I_161205</strain>
    </source>
</reference>
<dbReference type="RefSeq" id="WP_195384125.1">
    <property type="nucleotide sequence ID" value="NZ_JADMVZ010000015.1"/>
</dbReference>
<dbReference type="SMART" id="SM00861">
    <property type="entry name" value="Transket_pyr"/>
    <property type="match status" value="1"/>
</dbReference>
<comment type="caution">
    <text evidence="5">The sequence shown here is derived from an EMBL/GenBank/DDBJ whole genome shotgun (WGS) entry which is preliminary data.</text>
</comment>
<dbReference type="PANTHER" id="PTHR43825">
    <property type="entry name" value="PYRUVATE DEHYDROGENASE E1 COMPONENT"/>
    <property type="match status" value="1"/>
</dbReference>
<dbReference type="InterPro" id="IPR033248">
    <property type="entry name" value="Transketolase_C"/>
</dbReference>
<protein>
    <submittedName>
        <fullName evidence="5">Transketolase C-terminal domain-containing protein</fullName>
    </submittedName>
</protein>
<dbReference type="Proteomes" id="UP001211173">
    <property type="component" value="Unassembled WGS sequence"/>
</dbReference>
<evidence type="ECO:0000259" key="4">
    <source>
        <dbReference type="SMART" id="SM00861"/>
    </source>
</evidence>
<dbReference type="PANTHER" id="PTHR43825:SF1">
    <property type="entry name" value="TRANSKETOLASE-LIKE PYRIMIDINE-BINDING DOMAIN-CONTAINING PROTEIN"/>
    <property type="match status" value="1"/>
</dbReference>
<comment type="similarity">
    <text evidence="2">Belongs to the transketolase family.</text>
</comment>